<dbReference type="PRINTS" id="PR00080">
    <property type="entry name" value="SDRFAMILY"/>
</dbReference>
<dbReference type="Proteomes" id="UP000663877">
    <property type="component" value="Unassembled WGS sequence"/>
</dbReference>
<keyword evidence="2" id="KW-0560">Oxidoreductase</keyword>
<evidence type="ECO:0000256" key="2">
    <source>
        <dbReference type="ARBA" id="ARBA00023002"/>
    </source>
</evidence>
<organism evidence="5 6">
    <name type="scientific">Adineta steineri</name>
    <dbReference type="NCBI Taxonomy" id="433720"/>
    <lineage>
        <taxon>Eukaryota</taxon>
        <taxon>Metazoa</taxon>
        <taxon>Spiralia</taxon>
        <taxon>Gnathifera</taxon>
        <taxon>Rotifera</taxon>
        <taxon>Eurotatoria</taxon>
        <taxon>Bdelloidea</taxon>
        <taxon>Adinetida</taxon>
        <taxon>Adinetidae</taxon>
        <taxon>Adineta</taxon>
    </lineage>
</organism>
<reference evidence="5" key="1">
    <citation type="submission" date="2021-02" db="EMBL/GenBank/DDBJ databases">
        <authorList>
            <person name="Nowell W R."/>
        </authorList>
    </citation>
    <scope>NUCLEOTIDE SEQUENCE</scope>
</reference>
<gene>
    <name evidence="4" type="ORF">BJG266_LOCUS20185</name>
    <name evidence="5" type="ORF">QVE165_LOCUS32146</name>
</gene>
<evidence type="ECO:0000256" key="1">
    <source>
        <dbReference type="ARBA" id="ARBA00022857"/>
    </source>
</evidence>
<dbReference type="OrthoDB" id="7289984at2759"/>
<dbReference type="CDD" id="cd05325">
    <property type="entry name" value="carb_red_sniffer_like_SDR_c"/>
    <property type="match status" value="1"/>
</dbReference>
<comment type="similarity">
    <text evidence="3">Belongs to the short-chain dehydrogenases/reductases (SDR) family.</text>
</comment>
<evidence type="ECO:0000256" key="3">
    <source>
        <dbReference type="RuleBase" id="RU000363"/>
    </source>
</evidence>
<dbReference type="Gene3D" id="3.40.50.720">
    <property type="entry name" value="NAD(P)-binding Rossmann-like Domain"/>
    <property type="match status" value="1"/>
</dbReference>
<dbReference type="InterPro" id="IPR036291">
    <property type="entry name" value="NAD(P)-bd_dom_sf"/>
</dbReference>
<protein>
    <submittedName>
        <fullName evidence="5">Uncharacterized protein</fullName>
    </submittedName>
</protein>
<comment type="caution">
    <text evidence="5">The sequence shown here is derived from an EMBL/GenBank/DDBJ whole genome shotgun (WGS) entry which is preliminary data.</text>
</comment>
<dbReference type="AlphaFoldDB" id="A0A815F187"/>
<dbReference type="Pfam" id="PF00106">
    <property type="entry name" value="adh_short"/>
    <property type="match status" value="1"/>
</dbReference>
<sequence>MKSVLITGANRGIGYGLVKQFLKSKTDHVFATYREMDRSKELFDLAKEHSAIIVPLQLDITDDASIKKAVEQVEQRLNGNDLNCLINNAGTTTKLRFSNINEKDMMETYRQNVIGPWKVTKAFLPLLEKAALHLKQRDIKQSSVINISSIMSSLELAKNLPYYYYDYQCSKVALNMLTICMGKDLEKKKIFFSLLHPGWVKTNMGTDKAPLTPDAAAKNIIECLQAITNDHHCKLIDTRDGKKVTVLPF</sequence>
<evidence type="ECO:0000313" key="5">
    <source>
        <dbReference type="EMBL" id="CAF1317474.1"/>
    </source>
</evidence>
<evidence type="ECO:0000313" key="4">
    <source>
        <dbReference type="EMBL" id="CAF1079625.1"/>
    </source>
</evidence>
<keyword evidence="1" id="KW-0521">NADP</keyword>
<keyword evidence="6" id="KW-1185">Reference proteome</keyword>
<dbReference type="InterPro" id="IPR051468">
    <property type="entry name" value="Fungal_SecMetab_SDRs"/>
</dbReference>
<dbReference type="EMBL" id="CAJNOI010000113">
    <property type="protein sequence ID" value="CAF1079625.1"/>
    <property type="molecule type" value="Genomic_DNA"/>
</dbReference>
<dbReference type="PRINTS" id="PR00081">
    <property type="entry name" value="GDHRDH"/>
</dbReference>
<name>A0A815F187_9BILA</name>
<dbReference type="PANTHER" id="PTHR43544">
    <property type="entry name" value="SHORT-CHAIN DEHYDROGENASE/REDUCTASE"/>
    <property type="match status" value="1"/>
</dbReference>
<dbReference type="InterPro" id="IPR002347">
    <property type="entry name" value="SDR_fam"/>
</dbReference>
<dbReference type="GO" id="GO:0016491">
    <property type="term" value="F:oxidoreductase activity"/>
    <property type="evidence" value="ECO:0007669"/>
    <property type="project" value="UniProtKB-KW"/>
</dbReference>
<dbReference type="SUPFAM" id="SSF51735">
    <property type="entry name" value="NAD(P)-binding Rossmann-fold domains"/>
    <property type="match status" value="1"/>
</dbReference>
<proteinExistence type="inferred from homology"/>
<dbReference type="GO" id="GO:0005737">
    <property type="term" value="C:cytoplasm"/>
    <property type="evidence" value="ECO:0007669"/>
    <property type="project" value="TreeGrafter"/>
</dbReference>
<accession>A0A815F187</accession>
<evidence type="ECO:0000313" key="6">
    <source>
        <dbReference type="Proteomes" id="UP000663832"/>
    </source>
</evidence>
<dbReference type="Proteomes" id="UP000663832">
    <property type="component" value="Unassembled WGS sequence"/>
</dbReference>
<dbReference type="EMBL" id="CAJNOM010000282">
    <property type="protein sequence ID" value="CAF1317474.1"/>
    <property type="molecule type" value="Genomic_DNA"/>
</dbReference>
<dbReference type="PANTHER" id="PTHR43544:SF7">
    <property type="entry name" value="NADB-LER2"/>
    <property type="match status" value="1"/>
</dbReference>